<dbReference type="InterPro" id="IPR043502">
    <property type="entry name" value="DNA/RNA_pol_sf"/>
</dbReference>
<protein>
    <submittedName>
        <fullName evidence="1">DUF1758 domain-containing protein</fullName>
    </submittedName>
</protein>
<dbReference type="PANTHER" id="PTHR47331">
    <property type="entry name" value="PHD-TYPE DOMAIN-CONTAINING PROTEIN"/>
    <property type="match status" value="1"/>
</dbReference>
<evidence type="ECO:0000313" key="2">
    <source>
        <dbReference type="Proteomes" id="UP000887159"/>
    </source>
</evidence>
<evidence type="ECO:0000313" key="1">
    <source>
        <dbReference type="EMBL" id="GFY10279.1"/>
    </source>
</evidence>
<organism evidence="1 2">
    <name type="scientific">Trichonephila clavipes</name>
    <name type="common">Golden silk orbweaver</name>
    <name type="synonym">Nephila clavipes</name>
    <dbReference type="NCBI Taxonomy" id="2585209"/>
    <lineage>
        <taxon>Eukaryota</taxon>
        <taxon>Metazoa</taxon>
        <taxon>Ecdysozoa</taxon>
        <taxon>Arthropoda</taxon>
        <taxon>Chelicerata</taxon>
        <taxon>Arachnida</taxon>
        <taxon>Araneae</taxon>
        <taxon>Araneomorphae</taxon>
        <taxon>Entelegynae</taxon>
        <taxon>Araneoidea</taxon>
        <taxon>Nephilidae</taxon>
        <taxon>Trichonephila</taxon>
    </lineage>
</organism>
<dbReference type="Proteomes" id="UP000887159">
    <property type="component" value="Unassembled WGS sequence"/>
</dbReference>
<proteinExistence type="predicted"/>
<reference evidence="1" key="1">
    <citation type="submission" date="2020-08" db="EMBL/GenBank/DDBJ databases">
        <title>Multicomponent nature underlies the extraordinary mechanical properties of spider dragline silk.</title>
        <authorList>
            <person name="Kono N."/>
            <person name="Nakamura H."/>
            <person name="Mori M."/>
            <person name="Yoshida Y."/>
            <person name="Ohtoshi R."/>
            <person name="Malay A.D."/>
            <person name="Moran D.A.P."/>
            <person name="Tomita M."/>
            <person name="Numata K."/>
            <person name="Arakawa K."/>
        </authorList>
    </citation>
    <scope>NUCLEOTIDE SEQUENCE</scope>
</reference>
<accession>A0A8X6VF29</accession>
<name>A0A8X6VF29_TRICX</name>
<keyword evidence="2" id="KW-1185">Reference proteome</keyword>
<dbReference type="AlphaFoldDB" id="A0A8X6VF29"/>
<dbReference type="EMBL" id="BMAU01021296">
    <property type="protein sequence ID" value="GFY10279.1"/>
    <property type="molecule type" value="Genomic_DNA"/>
</dbReference>
<dbReference type="SUPFAM" id="SSF56672">
    <property type="entry name" value="DNA/RNA polymerases"/>
    <property type="match status" value="1"/>
</dbReference>
<comment type="caution">
    <text evidence="1">The sequence shown here is derived from an EMBL/GenBank/DDBJ whole genome shotgun (WGS) entry which is preliminary data.</text>
</comment>
<sequence>MHSMNIPVNKLWELEVLGISSPTEVEKQKTELSLNDFNNRRKILPDGRYEVELPWKILQDWEKLNIIERVPDLELSKECHYLAHRPVIKLDSQTTKIRPVFDSSASEKGKPSLNECLLKGTNLIDLIPDILDRFRMYPIGISADIEKAFLMLSVAPKDRDFLRFFSPCSEGRIVYRHCRVVFGVSSSPFLLNASIMHLLENCQPQH</sequence>
<gene>
    <name evidence="1" type="primary">AVEN_75233_1</name>
    <name evidence="1" type="ORF">TNCV_2629581</name>
</gene>
<dbReference type="GO" id="GO:0071897">
    <property type="term" value="P:DNA biosynthetic process"/>
    <property type="evidence" value="ECO:0007669"/>
    <property type="project" value="UniProtKB-ARBA"/>
</dbReference>